<gene>
    <name evidence="2" type="ORF">JOF43_004440</name>
</gene>
<dbReference type="InterPro" id="IPR000182">
    <property type="entry name" value="GNAT_dom"/>
</dbReference>
<evidence type="ECO:0000259" key="1">
    <source>
        <dbReference type="PROSITE" id="PS51186"/>
    </source>
</evidence>
<accession>A0ABS4X7X8</accession>
<name>A0ABS4X7X8_9MICO</name>
<sequence length="183" mass="20653">MNITHASSAEERMELRDFLAEHLHDIAPDAVPKPEWDRHYETIALTVREEGKLIAGLLSCYTQIASAAFMAPEGIDEHMDKVRRLTPLHAELDLIAVDPSARSTGIGSALISESESILKVRGTKYWFGCVTSDLDVDRLRNFYEKLGFTVLPDGARLPPFKGVEWVPPHATDAAFWFYKRLER</sequence>
<evidence type="ECO:0000313" key="3">
    <source>
        <dbReference type="Proteomes" id="UP001519290"/>
    </source>
</evidence>
<dbReference type="PROSITE" id="PS51186">
    <property type="entry name" value="GNAT"/>
    <property type="match status" value="1"/>
</dbReference>
<dbReference type="InterPro" id="IPR016181">
    <property type="entry name" value="Acyl_CoA_acyltransferase"/>
</dbReference>
<reference evidence="2 3" key="1">
    <citation type="submission" date="2021-03" db="EMBL/GenBank/DDBJ databases">
        <title>Sequencing the genomes of 1000 actinobacteria strains.</title>
        <authorList>
            <person name="Klenk H.-P."/>
        </authorList>
    </citation>
    <scope>NUCLEOTIDE SEQUENCE [LARGE SCALE GENOMIC DNA]</scope>
    <source>
        <strain evidence="2 3">DSM 14566</strain>
    </source>
</reference>
<evidence type="ECO:0000313" key="2">
    <source>
        <dbReference type="EMBL" id="MBP2384451.1"/>
    </source>
</evidence>
<dbReference type="RefSeq" id="WP_209905294.1">
    <property type="nucleotide sequence ID" value="NZ_BAAAJW010000026.1"/>
</dbReference>
<feature type="domain" description="N-acetyltransferase" evidence="1">
    <location>
        <begin position="1"/>
        <end position="182"/>
    </location>
</feature>
<protein>
    <submittedName>
        <fullName evidence="2">Ribosomal protein S18 acetylase RimI-like enzyme</fullName>
    </submittedName>
</protein>
<dbReference type="Pfam" id="PF00583">
    <property type="entry name" value="Acetyltransf_1"/>
    <property type="match status" value="1"/>
</dbReference>
<dbReference type="CDD" id="cd04301">
    <property type="entry name" value="NAT_SF"/>
    <property type="match status" value="1"/>
</dbReference>
<dbReference type="SUPFAM" id="SSF55729">
    <property type="entry name" value="Acyl-CoA N-acyltransferases (Nat)"/>
    <property type="match status" value="1"/>
</dbReference>
<dbReference type="EMBL" id="JAGIOD010000002">
    <property type="protein sequence ID" value="MBP2384451.1"/>
    <property type="molecule type" value="Genomic_DNA"/>
</dbReference>
<comment type="caution">
    <text evidence="2">The sequence shown here is derived from an EMBL/GenBank/DDBJ whole genome shotgun (WGS) entry which is preliminary data.</text>
</comment>
<dbReference type="Proteomes" id="UP001519290">
    <property type="component" value="Unassembled WGS sequence"/>
</dbReference>
<keyword evidence="3" id="KW-1185">Reference proteome</keyword>
<proteinExistence type="predicted"/>
<dbReference type="Gene3D" id="3.40.630.30">
    <property type="match status" value="1"/>
</dbReference>
<organism evidence="2 3">
    <name type="scientific">Brachybacterium sacelli</name>
    <dbReference type="NCBI Taxonomy" id="173364"/>
    <lineage>
        <taxon>Bacteria</taxon>
        <taxon>Bacillati</taxon>
        <taxon>Actinomycetota</taxon>
        <taxon>Actinomycetes</taxon>
        <taxon>Micrococcales</taxon>
        <taxon>Dermabacteraceae</taxon>
        <taxon>Brachybacterium</taxon>
    </lineage>
</organism>